<protein>
    <submittedName>
        <fullName evidence="6">ABC transporter, ATPase subunit</fullName>
    </submittedName>
</protein>
<feature type="domain" description="ABC transporter" evidence="5">
    <location>
        <begin position="5"/>
        <end position="234"/>
    </location>
</feature>
<comment type="similarity">
    <text evidence="1">Belongs to the ABC transporter superfamily.</text>
</comment>
<evidence type="ECO:0000256" key="2">
    <source>
        <dbReference type="ARBA" id="ARBA00022448"/>
    </source>
</evidence>
<dbReference type="GO" id="GO:0016887">
    <property type="term" value="F:ATP hydrolysis activity"/>
    <property type="evidence" value="ECO:0007669"/>
    <property type="project" value="InterPro"/>
</dbReference>
<gene>
    <name evidence="6" type="ORF">US86_C0001G0008</name>
</gene>
<dbReference type="InterPro" id="IPR003439">
    <property type="entry name" value="ABC_transporter-like_ATP-bd"/>
</dbReference>
<evidence type="ECO:0000313" key="7">
    <source>
        <dbReference type="Proteomes" id="UP000034235"/>
    </source>
</evidence>
<dbReference type="PROSITE" id="PS00211">
    <property type="entry name" value="ABC_TRANSPORTER_1"/>
    <property type="match status" value="1"/>
</dbReference>
<accession>A0A0G0MQ64</accession>
<dbReference type="AlphaFoldDB" id="A0A0G0MQ64"/>
<dbReference type="CDD" id="cd03230">
    <property type="entry name" value="ABC_DR_subfamily_A"/>
    <property type="match status" value="1"/>
</dbReference>
<dbReference type="Pfam" id="PF00005">
    <property type="entry name" value="ABC_tran"/>
    <property type="match status" value="1"/>
</dbReference>
<evidence type="ECO:0000256" key="4">
    <source>
        <dbReference type="ARBA" id="ARBA00022840"/>
    </source>
</evidence>
<dbReference type="InterPro" id="IPR017871">
    <property type="entry name" value="ABC_transporter-like_CS"/>
</dbReference>
<dbReference type="Proteomes" id="UP000034235">
    <property type="component" value="Unassembled WGS sequence"/>
</dbReference>
<dbReference type="PANTHER" id="PTHR42711">
    <property type="entry name" value="ABC TRANSPORTER ATP-BINDING PROTEIN"/>
    <property type="match status" value="1"/>
</dbReference>
<dbReference type="InterPro" id="IPR003593">
    <property type="entry name" value="AAA+_ATPase"/>
</dbReference>
<evidence type="ECO:0000313" key="6">
    <source>
        <dbReference type="EMBL" id="KKQ67081.1"/>
    </source>
</evidence>
<dbReference type="InterPro" id="IPR050763">
    <property type="entry name" value="ABC_transporter_ATP-binding"/>
</dbReference>
<comment type="caution">
    <text evidence="6">The sequence shown here is derived from an EMBL/GenBank/DDBJ whole genome shotgun (WGS) entry which is preliminary data.</text>
</comment>
<proteinExistence type="inferred from homology"/>
<dbReference type="SUPFAM" id="SSF52540">
    <property type="entry name" value="P-loop containing nucleoside triphosphate hydrolases"/>
    <property type="match status" value="1"/>
</dbReference>
<dbReference type="Gene3D" id="3.40.50.300">
    <property type="entry name" value="P-loop containing nucleotide triphosphate hydrolases"/>
    <property type="match status" value="1"/>
</dbReference>
<organism evidence="6 7">
    <name type="scientific">Candidatus Daviesbacteria bacterium GW2011_GWA2_38_24</name>
    <dbReference type="NCBI Taxonomy" id="1618422"/>
    <lineage>
        <taxon>Bacteria</taxon>
        <taxon>Candidatus Daviesiibacteriota</taxon>
    </lineage>
</organism>
<dbReference type="GO" id="GO:0005524">
    <property type="term" value="F:ATP binding"/>
    <property type="evidence" value="ECO:0007669"/>
    <property type="project" value="UniProtKB-KW"/>
</dbReference>
<reference evidence="6 7" key="1">
    <citation type="journal article" date="2015" name="Nature">
        <title>rRNA introns, odd ribosomes, and small enigmatic genomes across a large radiation of phyla.</title>
        <authorList>
            <person name="Brown C.T."/>
            <person name="Hug L.A."/>
            <person name="Thomas B.C."/>
            <person name="Sharon I."/>
            <person name="Castelle C.J."/>
            <person name="Singh A."/>
            <person name="Wilkins M.J."/>
            <person name="Williams K.H."/>
            <person name="Banfield J.F."/>
        </authorList>
    </citation>
    <scope>NUCLEOTIDE SEQUENCE [LARGE SCALE GENOMIC DNA]</scope>
</reference>
<evidence type="ECO:0000259" key="5">
    <source>
        <dbReference type="PROSITE" id="PS50893"/>
    </source>
</evidence>
<dbReference type="SMART" id="SM00382">
    <property type="entry name" value="AAA"/>
    <property type="match status" value="1"/>
</dbReference>
<keyword evidence="3" id="KW-0547">Nucleotide-binding</keyword>
<dbReference type="InterPro" id="IPR027417">
    <property type="entry name" value="P-loop_NTPase"/>
</dbReference>
<sequence length="242" mass="27488">MKPLIKVTKLTKVYGKNTVVDSISFEAYKGEILGLLGPNGAGKTTTIQMILGLIEPTKGKVRIFGKDMKTHREEILSKVNFSSAYVSLPTNLKVWENLYTFARLYDVKDYKKRVRDLVDFFDINPIVNKLYGQLSSGQATRVNLVKALLNSPKLLFLDEPTASLDPDIADRVRRYLKSIQKKEEITVIYTSHNMAEIDELCNRVIFINEGKLVTEGSPKKLVKQFGLRDLNEVFIKIAREES</sequence>
<keyword evidence="2" id="KW-0813">Transport</keyword>
<dbReference type="PROSITE" id="PS50893">
    <property type="entry name" value="ABC_TRANSPORTER_2"/>
    <property type="match status" value="1"/>
</dbReference>
<dbReference type="PANTHER" id="PTHR42711:SF5">
    <property type="entry name" value="ABC TRANSPORTER ATP-BINDING PROTEIN NATA"/>
    <property type="match status" value="1"/>
</dbReference>
<dbReference type="EMBL" id="LBUP01000001">
    <property type="protein sequence ID" value="KKQ67081.1"/>
    <property type="molecule type" value="Genomic_DNA"/>
</dbReference>
<evidence type="ECO:0000256" key="1">
    <source>
        <dbReference type="ARBA" id="ARBA00005417"/>
    </source>
</evidence>
<name>A0A0G0MQ64_9BACT</name>
<keyword evidence="4" id="KW-0067">ATP-binding</keyword>
<evidence type="ECO:0000256" key="3">
    <source>
        <dbReference type="ARBA" id="ARBA00022741"/>
    </source>
</evidence>